<dbReference type="PANTHER" id="PTHR43539:SF42">
    <property type="entry name" value="OS01G0273800 PROTEIN"/>
    <property type="match status" value="1"/>
</dbReference>
<accession>A0ABD0VVF0</accession>
<dbReference type="EC" id="1.14.13.168" evidence="3"/>
<comment type="similarity">
    <text evidence="1">Belongs to the FMO family.</text>
</comment>
<organism evidence="5 6">
    <name type="scientific">Dendrobium thyrsiflorum</name>
    <name type="common">Pinecone-like raceme dendrobium</name>
    <name type="synonym">Orchid</name>
    <dbReference type="NCBI Taxonomy" id="117978"/>
    <lineage>
        <taxon>Eukaryota</taxon>
        <taxon>Viridiplantae</taxon>
        <taxon>Streptophyta</taxon>
        <taxon>Embryophyta</taxon>
        <taxon>Tracheophyta</taxon>
        <taxon>Spermatophyta</taxon>
        <taxon>Magnoliopsida</taxon>
        <taxon>Liliopsida</taxon>
        <taxon>Asparagales</taxon>
        <taxon>Orchidaceae</taxon>
        <taxon>Epidendroideae</taxon>
        <taxon>Malaxideae</taxon>
        <taxon>Dendrobiinae</taxon>
        <taxon>Dendrobium</taxon>
    </lineage>
</organism>
<name>A0ABD0VVF0_DENTH</name>
<evidence type="ECO:0000313" key="5">
    <source>
        <dbReference type="EMBL" id="KAL0928538.1"/>
    </source>
</evidence>
<evidence type="ECO:0000256" key="1">
    <source>
        <dbReference type="ARBA" id="ARBA00009183"/>
    </source>
</evidence>
<dbReference type="GO" id="GO:0103075">
    <property type="term" value="F:indole-3-pyruvate monooxygenase activity"/>
    <property type="evidence" value="ECO:0007669"/>
    <property type="project" value="UniProtKB-EC"/>
</dbReference>
<dbReference type="InterPro" id="IPR036188">
    <property type="entry name" value="FAD/NAD-bd_sf"/>
</dbReference>
<comment type="caution">
    <text evidence="5">The sequence shown here is derived from an EMBL/GenBank/DDBJ whole genome shotgun (WGS) entry which is preliminary data.</text>
</comment>
<proteinExistence type="inferred from homology"/>
<dbReference type="PANTHER" id="PTHR43539">
    <property type="entry name" value="FLAVIN-BINDING MONOOXYGENASE-LIKE PROTEIN (AFU_ORTHOLOGUE AFUA_4G09220)"/>
    <property type="match status" value="1"/>
</dbReference>
<dbReference type="EMBL" id="JANQDX010000001">
    <property type="protein sequence ID" value="KAL0928538.1"/>
    <property type="molecule type" value="Genomic_DNA"/>
</dbReference>
<evidence type="ECO:0000313" key="6">
    <source>
        <dbReference type="Proteomes" id="UP001552299"/>
    </source>
</evidence>
<gene>
    <name evidence="5" type="ORF">M5K25_000428</name>
</gene>
<dbReference type="Gene3D" id="3.50.50.60">
    <property type="entry name" value="FAD/NAD(P)-binding domain"/>
    <property type="match status" value="1"/>
</dbReference>
<dbReference type="Proteomes" id="UP001552299">
    <property type="component" value="Unassembled WGS sequence"/>
</dbReference>
<comment type="catalytic activity">
    <reaction evidence="4">
        <text>indole-3-pyruvate + NADPH + O2 + H(+) = (indol-3-yl)acetate + CO2 + NADP(+) + H2O</text>
        <dbReference type="Rhea" id="RHEA:34331"/>
        <dbReference type="ChEBI" id="CHEBI:15377"/>
        <dbReference type="ChEBI" id="CHEBI:15378"/>
        <dbReference type="ChEBI" id="CHEBI:15379"/>
        <dbReference type="ChEBI" id="CHEBI:16526"/>
        <dbReference type="ChEBI" id="CHEBI:17640"/>
        <dbReference type="ChEBI" id="CHEBI:30854"/>
        <dbReference type="ChEBI" id="CHEBI:57783"/>
        <dbReference type="ChEBI" id="CHEBI:58349"/>
        <dbReference type="EC" id="1.14.13.168"/>
    </reaction>
</comment>
<evidence type="ECO:0000256" key="3">
    <source>
        <dbReference type="ARBA" id="ARBA00039148"/>
    </source>
</evidence>
<keyword evidence="2" id="KW-0560">Oxidoreductase</keyword>
<evidence type="ECO:0000256" key="4">
    <source>
        <dbReference type="ARBA" id="ARBA00047707"/>
    </source>
</evidence>
<evidence type="ECO:0000256" key="2">
    <source>
        <dbReference type="ARBA" id="ARBA00023002"/>
    </source>
</evidence>
<dbReference type="InterPro" id="IPR050982">
    <property type="entry name" value="Auxin_biosynth/cation_transpt"/>
</dbReference>
<sequence length="181" mass="20657">MHFPSRLLVTHTAAAATVPLLRRLCRCFATTDEGVRPARRRPEGGVAPRIDEEEIGLHLLTKEIWSIAMFLMKILPINLADSIALFLCYLWFGNTSKYGLHRPSKGPIYLKFNSPIYPVLDAGTFSKIKSQEIEVFPEISMIEGKNVIFKNRKQRSFDAIILATGYRSTIKKWLKSLLFFL</sequence>
<dbReference type="AlphaFoldDB" id="A0ABD0VVF0"/>
<protein>
    <recommendedName>
        <fullName evidence="3">indole-3-pyruvate monooxygenase</fullName>
        <ecNumber evidence="3">1.14.13.168</ecNumber>
    </recommendedName>
</protein>
<reference evidence="5 6" key="1">
    <citation type="journal article" date="2024" name="Plant Biotechnol. J.">
        <title>Dendrobium thyrsiflorum genome and its molecular insights into genes involved in important horticultural traits.</title>
        <authorList>
            <person name="Chen B."/>
            <person name="Wang J.Y."/>
            <person name="Zheng P.J."/>
            <person name="Li K.L."/>
            <person name="Liang Y.M."/>
            <person name="Chen X.F."/>
            <person name="Zhang C."/>
            <person name="Zhao X."/>
            <person name="He X."/>
            <person name="Zhang G.Q."/>
            <person name="Liu Z.J."/>
            <person name="Xu Q."/>
        </authorList>
    </citation>
    <scope>NUCLEOTIDE SEQUENCE [LARGE SCALE GENOMIC DNA]</scope>
    <source>
        <strain evidence="5">GZMU011</strain>
    </source>
</reference>
<keyword evidence="6" id="KW-1185">Reference proteome</keyword>